<evidence type="ECO:0000256" key="2">
    <source>
        <dbReference type="ARBA" id="ARBA00009788"/>
    </source>
</evidence>
<dbReference type="Gene3D" id="1.10.20.10">
    <property type="entry name" value="Histone, subunit A"/>
    <property type="match status" value="1"/>
</dbReference>
<dbReference type="PANTHER" id="PTHR13218:SF8">
    <property type="entry name" value="TRANSCRIPTION INITIATION FACTOR TFIID SUBUNIT 11"/>
    <property type="match status" value="1"/>
</dbReference>
<keyword evidence="3" id="KW-0805">Transcription regulation</keyword>
<evidence type="ECO:0000313" key="8">
    <source>
        <dbReference type="EMBL" id="TGZ85238.1"/>
    </source>
</evidence>
<reference evidence="8 9" key="1">
    <citation type="submission" date="2019-04" db="EMBL/GenBank/DDBJ databases">
        <title>Comparative genomics and transcriptomics to analyze fruiting body development in filamentous ascomycetes.</title>
        <authorList>
            <consortium name="DOE Joint Genome Institute"/>
            <person name="Lutkenhaus R."/>
            <person name="Traeger S."/>
            <person name="Breuer J."/>
            <person name="Kuo A."/>
            <person name="Lipzen A."/>
            <person name="Pangilinan J."/>
            <person name="Dilworth D."/>
            <person name="Sandor L."/>
            <person name="Poggeler S."/>
            <person name="Barry K."/>
            <person name="Grigoriev I.V."/>
            <person name="Nowrousian M."/>
        </authorList>
    </citation>
    <scope>NUCLEOTIDE SEQUENCE [LARGE SCALE GENOMIC DNA]</scope>
    <source>
        <strain evidence="8 9">CBS 389.68</strain>
    </source>
</reference>
<evidence type="ECO:0000256" key="3">
    <source>
        <dbReference type="ARBA" id="ARBA00023015"/>
    </source>
</evidence>
<dbReference type="EMBL" id="ML220112">
    <property type="protein sequence ID" value="TGZ85238.1"/>
    <property type="molecule type" value="Genomic_DNA"/>
</dbReference>
<dbReference type="InterPro" id="IPR006809">
    <property type="entry name" value="TAFII28_dom"/>
</dbReference>
<sequence length="89" mass="10031">RLSMLLEAFDNEQMARYEAFRRGNLNKSAVKKLANQVLAQSVTANVGTVICGFSKVFTGEIIELAIQIQKAWGDEGPLLPDHLREAWRR</sequence>
<evidence type="ECO:0000256" key="1">
    <source>
        <dbReference type="ARBA" id="ARBA00004123"/>
    </source>
</evidence>
<feature type="non-terminal residue" evidence="8">
    <location>
        <position position="1"/>
    </location>
</feature>
<evidence type="ECO:0000259" key="7">
    <source>
        <dbReference type="Pfam" id="PF04719"/>
    </source>
</evidence>
<keyword evidence="5" id="KW-0539">Nucleus</keyword>
<feature type="domain" description="TAFII28-like protein" evidence="7">
    <location>
        <begin position="4"/>
        <end position="89"/>
    </location>
</feature>
<dbReference type="CDD" id="cd08048">
    <property type="entry name" value="HFD_TAF11"/>
    <property type="match status" value="1"/>
</dbReference>
<keyword evidence="9" id="KW-1185">Reference proteome</keyword>
<proteinExistence type="inferred from homology"/>
<comment type="subcellular location">
    <subcellularLocation>
        <location evidence="1">Nucleus</location>
    </subcellularLocation>
</comment>
<evidence type="ECO:0000256" key="5">
    <source>
        <dbReference type="ARBA" id="ARBA00023242"/>
    </source>
</evidence>
<dbReference type="Proteomes" id="UP000298138">
    <property type="component" value="Unassembled WGS sequence"/>
</dbReference>
<dbReference type="GO" id="GO:0046982">
    <property type="term" value="F:protein heterodimerization activity"/>
    <property type="evidence" value="ECO:0007669"/>
    <property type="project" value="InterPro"/>
</dbReference>
<feature type="non-terminal residue" evidence="8">
    <location>
        <position position="89"/>
    </location>
</feature>
<accession>A0A4S2N7B3</accession>
<dbReference type="FunFam" id="1.10.20.10:FF:000061">
    <property type="entry name" value="TFIID subunit"/>
    <property type="match status" value="1"/>
</dbReference>
<evidence type="ECO:0000313" key="9">
    <source>
        <dbReference type="Proteomes" id="UP000298138"/>
    </source>
</evidence>
<organism evidence="8 9">
    <name type="scientific">Ascodesmis nigricans</name>
    <dbReference type="NCBI Taxonomy" id="341454"/>
    <lineage>
        <taxon>Eukaryota</taxon>
        <taxon>Fungi</taxon>
        <taxon>Dikarya</taxon>
        <taxon>Ascomycota</taxon>
        <taxon>Pezizomycotina</taxon>
        <taxon>Pezizomycetes</taxon>
        <taxon>Pezizales</taxon>
        <taxon>Ascodesmidaceae</taxon>
        <taxon>Ascodesmis</taxon>
    </lineage>
</organism>
<dbReference type="GO" id="GO:0005669">
    <property type="term" value="C:transcription factor TFIID complex"/>
    <property type="evidence" value="ECO:0007669"/>
    <property type="project" value="InterPro"/>
</dbReference>
<dbReference type="PANTHER" id="PTHR13218">
    <property type="entry name" value="TRANSCRIPTION INITIATION FACTOR TFIID SUBUNIT 11-RELATED"/>
    <property type="match status" value="1"/>
</dbReference>
<dbReference type="GO" id="GO:0016251">
    <property type="term" value="F:RNA polymerase II general transcription initiation factor activity"/>
    <property type="evidence" value="ECO:0007669"/>
    <property type="project" value="TreeGrafter"/>
</dbReference>
<name>A0A4S2N7B3_9PEZI</name>
<dbReference type="OrthoDB" id="28335at2759"/>
<keyword evidence="4" id="KW-0804">Transcription</keyword>
<dbReference type="Pfam" id="PF04719">
    <property type="entry name" value="TAFII28"/>
    <property type="match status" value="1"/>
</dbReference>
<dbReference type="InterPro" id="IPR045127">
    <property type="entry name" value="TAF11-like"/>
</dbReference>
<dbReference type="GO" id="GO:0051123">
    <property type="term" value="P:RNA polymerase II preinitiation complex assembly"/>
    <property type="evidence" value="ECO:0007669"/>
    <property type="project" value="InterPro"/>
</dbReference>
<protein>
    <recommendedName>
        <fullName evidence="6">Transcription initiation factor TFIID subunit 11</fullName>
    </recommendedName>
</protein>
<dbReference type="STRING" id="341454.A0A4S2N7B3"/>
<dbReference type="SUPFAM" id="SSF47113">
    <property type="entry name" value="Histone-fold"/>
    <property type="match status" value="1"/>
</dbReference>
<dbReference type="InParanoid" id="A0A4S2N7B3"/>
<dbReference type="AlphaFoldDB" id="A0A4S2N7B3"/>
<dbReference type="InterPro" id="IPR009072">
    <property type="entry name" value="Histone-fold"/>
</dbReference>
<comment type="similarity">
    <text evidence="2">Belongs to the TAF11 family.</text>
</comment>
<evidence type="ECO:0000256" key="4">
    <source>
        <dbReference type="ARBA" id="ARBA00023163"/>
    </source>
</evidence>
<evidence type="ECO:0000256" key="6">
    <source>
        <dbReference type="ARBA" id="ARBA00072882"/>
    </source>
</evidence>
<gene>
    <name evidence="8" type="ORF">EX30DRAFT_297607</name>
</gene>